<dbReference type="PANTHER" id="PTHR46467">
    <property type="entry name" value="TETHER CONTAINING UBX DOMAIN FOR GLUT4"/>
    <property type="match status" value="1"/>
</dbReference>
<dbReference type="GO" id="GO:0012506">
    <property type="term" value="C:vesicle membrane"/>
    <property type="evidence" value="ECO:0007669"/>
    <property type="project" value="TreeGrafter"/>
</dbReference>
<feature type="compositionally biased region" description="Basic and acidic residues" evidence="1">
    <location>
        <begin position="202"/>
        <end position="255"/>
    </location>
</feature>
<dbReference type="InterPro" id="IPR029071">
    <property type="entry name" value="Ubiquitin-like_domsf"/>
</dbReference>
<sequence length="490" mass="54714">MSYTFNVSYNKVNKKVTCARSATINDLALASMAKFAVSLSKNGSLSSSGKKLDGLLPIRLSNLVNNAKLELCVTGGDVEITLKVVASIGDESITKIVKLASSATLAALVEAFRTSAGIGADWSEKRVQLSVLQANKDNLTSDFSQISVSNVVGSATNAVMRLLVENKDAQQKRAKLQEEQRVLRQQLEEQRRQERLLKKEEEHRLVESKDAEHQSMDIDREVEKGDGIERDQIDKIGADRAKIMEKEEKPLRDSEVNSSWNRFDSTTPSATASGSVSGSLPAPVFQIPEEKEDTLYVPHSRSAIYENPEEDYNMTFGQAEKYYKIIKSMQGAANTKKEAVEIHKYVIRIRFPDRSLLDLPLDDPSLKLGQLLKKIDGYVAEKFINTYKLKNGLPPFKEIAVGFSQNNISLKSHPDFQLEKILLIWEPAEKNSKGPYLKEGIATKDASELPTLQLETHRGELDMDEVSAPKPVVNTDGKKKLSRMPKWFKK</sequence>
<proteinExistence type="predicted"/>
<feature type="region of interest" description="Disordered" evidence="1">
    <location>
        <begin position="202"/>
        <end position="282"/>
    </location>
</feature>
<reference evidence="3 4" key="1">
    <citation type="submission" date="2016-10" db="EMBL/GenBank/DDBJ databases">
        <authorList>
            <person name="de Groot N.N."/>
        </authorList>
    </citation>
    <scope>NUCLEOTIDE SEQUENCE [LARGE SCALE GENOMIC DNA]</scope>
    <source>
        <strain evidence="3 4">PYCC 4715</strain>
    </source>
</reference>
<evidence type="ECO:0000313" key="3">
    <source>
        <dbReference type="EMBL" id="SGZ48197.1"/>
    </source>
</evidence>
<name>A0A1L0BBJ3_9ASCO</name>
<dbReference type="Pfam" id="PF11470">
    <property type="entry name" value="TUG-UBL1"/>
    <property type="match status" value="1"/>
</dbReference>
<protein>
    <submittedName>
        <fullName evidence="3">CIC11C00000000667</fullName>
    </submittedName>
</protein>
<dbReference type="GO" id="GO:0006886">
    <property type="term" value="P:intracellular protein transport"/>
    <property type="evidence" value="ECO:0007669"/>
    <property type="project" value="TreeGrafter"/>
</dbReference>
<dbReference type="Gene3D" id="3.10.20.90">
    <property type="entry name" value="Phosphatidylinositol 3-kinase Catalytic Subunit, Chain A, domain 1"/>
    <property type="match status" value="1"/>
</dbReference>
<dbReference type="PANTHER" id="PTHR46467:SF1">
    <property type="entry name" value="TETHER CONTAINING UBX DOMAIN FOR GLUT4"/>
    <property type="match status" value="1"/>
</dbReference>
<feature type="compositionally biased region" description="Basic residues" evidence="1">
    <location>
        <begin position="480"/>
        <end position="490"/>
    </location>
</feature>
<evidence type="ECO:0000259" key="2">
    <source>
        <dbReference type="Pfam" id="PF11470"/>
    </source>
</evidence>
<accession>A0A1L0BBJ3</accession>
<evidence type="ECO:0000313" key="4">
    <source>
        <dbReference type="Proteomes" id="UP000182259"/>
    </source>
</evidence>
<feature type="compositionally biased region" description="Polar residues" evidence="1">
    <location>
        <begin position="256"/>
        <end position="278"/>
    </location>
</feature>
<dbReference type="AlphaFoldDB" id="A0A1L0BBJ3"/>
<evidence type="ECO:0000256" key="1">
    <source>
        <dbReference type="SAM" id="MobiDB-lite"/>
    </source>
</evidence>
<dbReference type="GO" id="GO:0005737">
    <property type="term" value="C:cytoplasm"/>
    <property type="evidence" value="ECO:0007669"/>
    <property type="project" value="TreeGrafter"/>
</dbReference>
<gene>
    <name evidence="3" type="ORF">SAMEA4029009_CIC11G00000000667</name>
</gene>
<feature type="domain" description="TUG ubiquitin-like" evidence="2">
    <location>
        <begin position="7"/>
        <end position="71"/>
    </location>
</feature>
<dbReference type="GO" id="GO:0005634">
    <property type="term" value="C:nucleus"/>
    <property type="evidence" value="ECO:0007669"/>
    <property type="project" value="TreeGrafter"/>
</dbReference>
<dbReference type="Proteomes" id="UP000182259">
    <property type="component" value="Chromosome I"/>
</dbReference>
<dbReference type="EMBL" id="LT635764">
    <property type="protein sequence ID" value="SGZ48197.1"/>
    <property type="molecule type" value="Genomic_DNA"/>
</dbReference>
<dbReference type="SUPFAM" id="SSF54236">
    <property type="entry name" value="Ubiquitin-like"/>
    <property type="match status" value="1"/>
</dbReference>
<organism evidence="3 4">
    <name type="scientific">Sungouiella intermedia</name>
    <dbReference type="NCBI Taxonomy" id="45354"/>
    <lineage>
        <taxon>Eukaryota</taxon>
        <taxon>Fungi</taxon>
        <taxon>Dikarya</taxon>
        <taxon>Ascomycota</taxon>
        <taxon>Saccharomycotina</taxon>
        <taxon>Pichiomycetes</taxon>
        <taxon>Metschnikowiaceae</taxon>
        <taxon>Sungouiella</taxon>
    </lineage>
</organism>
<feature type="region of interest" description="Disordered" evidence="1">
    <location>
        <begin position="458"/>
        <end position="490"/>
    </location>
</feature>
<dbReference type="InterPro" id="IPR021569">
    <property type="entry name" value="TUG-UBL1"/>
</dbReference>